<comment type="caution">
    <text evidence="2">The sequence shown here is derived from an EMBL/GenBank/DDBJ whole genome shotgun (WGS) entry which is preliminary data.</text>
</comment>
<proteinExistence type="predicted"/>
<reference evidence="2" key="1">
    <citation type="submission" date="2020-11" db="EMBL/GenBank/DDBJ databases">
        <authorList>
            <person name="Kim M.K."/>
        </authorList>
    </citation>
    <scope>NUCLEOTIDE SEQUENCE</scope>
    <source>
        <strain evidence="2">BT350</strain>
    </source>
</reference>
<dbReference type="Proteomes" id="UP000599312">
    <property type="component" value="Unassembled WGS sequence"/>
</dbReference>
<accession>A0A931FNQ4</accession>
<keyword evidence="1" id="KW-0472">Membrane</keyword>
<keyword evidence="1" id="KW-1133">Transmembrane helix</keyword>
<keyword evidence="3" id="KW-1185">Reference proteome</keyword>
<sequence length="114" mass="12294">MMRLRFPSYAELAFQALALAVFIVVLDDLLVAVEATTCGEAGAEHGCYPWGSESESWFYRSKELYVLASILQMGFLTGSIIAPCIASTPWRGLAAFFGISGGGTLALYAVDIFL</sequence>
<organism evidence="2 3">
    <name type="scientific">Microvirga alba</name>
    <dbReference type="NCBI Taxonomy" id="2791025"/>
    <lineage>
        <taxon>Bacteria</taxon>
        <taxon>Pseudomonadati</taxon>
        <taxon>Pseudomonadota</taxon>
        <taxon>Alphaproteobacteria</taxon>
        <taxon>Hyphomicrobiales</taxon>
        <taxon>Methylobacteriaceae</taxon>
        <taxon>Microvirga</taxon>
    </lineage>
</organism>
<protein>
    <submittedName>
        <fullName evidence="2">Uncharacterized protein</fullName>
    </submittedName>
</protein>
<evidence type="ECO:0000313" key="3">
    <source>
        <dbReference type="Proteomes" id="UP000599312"/>
    </source>
</evidence>
<feature type="transmembrane region" description="Helical" evidence="1">
    <location>
        <begin position="12"/>
        <end position="33"/>
    </location>
</feature>
<name>A0A931FNQ4_9HYPH</name>
<evidence type="ECO:0000256" key="1">
    <source>
        <dbReference type="SAM" id="Phobius"/>
    </source>
</evidence>
<evidence type="ECO:0000313" key="2">
    <source>
        <dbReference type="EMBL" id="MBF9232582.1"/>
    </source>
</evidence>
<dbReference type="AlphaFoldDB" id="A0A931FNQ4"/>
<feature type="transmembrane region" description="Helical" evidence="1">
    <location>
        <begin position="93"/>
        <end position="110"/>
    </location>
</feature>
<gene>
    <name evidence="2" type="ORF">I2H38_04240</name>
</gene>
<feature type="transmembrane region" description="Helical" evidence="1">
    <location>
        <begin position="64"/>
        <end position="86"/>
    </location>
</feature>
<keyword evidence="1" id="KW-0812">Transmembrane</keyword>
<dbReference type="RefSeq" id="WP_196270529.1">
    <property type="nucleotide sequence ID" value="NZ_JADQDO010000001.1"/>
</dbReference>
<dbReference type="EMBL" id="JADQDO010000001">
    <property type="protein sequence ID" value="MBF9232582.1"/>
    <property type="molecule type" value="Genomic_DNA"/>
</dbReference>